<evidence type="ECO:0000313" key="1">
    <source>
        <dbReference type="EMBL" id="KAK4365389.1"/>
    </source>
</evidence>
<dbReference type="EMBL" id="JAVYJV010000008">
    <property type="protein sequence ID" value="KAK4365389.1"/>
    <property type="molecule type" value="Genomic_DNA"/>
</dbReference>
<name>A0AAE1S932_9SOLA</name>
<dbReference type="Proteomes" id="UP001291623">
    <property type="component" value="Unassembled WGS sequence"/>
</dbReference>
<evidence type="ECO:0000313" key="2">
    <source>
        <dbReference type="Proteomes" id="UP001291623"/>
    </source>
</evidence>
<sequence>MAMKETPAMPLPPVPPPLGSSINAPLLIVDEEQRDTVKSESIFNAESTTKSTEYPYDHGKKETLERNIVEAMELIGKLKQCLNAVKQDEVVLKHKKQKSVAAYEIVHREVEKLCTQAEAVREIDQRENAALDGIVSVTHRLKSDAQEAPPAVGNKLVAELWEEITA</sequence>
<accession>A0AAE1S932</accession>
<reference evidence="1" key="1">
    <citation type="submission" date="2023-12" db="EMBL/GenBank/DDBJ databases">
        <title>Genome assembly of Anisodus tanguticus.</title>
        <authorList>
            <person name="Wang Y.-J."/>
        </authorList>
    </citation>
    <scope>NUCLEOTIDE SEQUENCE</scope>
    <source>
        <strain evidence="1">KB-2021</strain>
        <tissue evidence="1">Leaf</tissue>
    </source>
</reference>
<proteinExistence type="predicted"/>
<comment type="caution">
    <text evidence="1">The sequence shown here is derived from an EMBL/GenBank/DDBJ whole genome shotgun (WGS) entry which is preliminary data.</text>
</comment>
<protein>
    <submittedName>
        <fullName evidence="1">Uncharacterized protein</fullName>
    </submittedName>
</protein>
<dbReference type="AlphaFoldDB" id="A0AAE1S932"/>
<gene>
    <name evidence="1" type="ORF">RND71_016747</name>
</gene>
<organism evidence="1 2">
    <name type="scientific">Anisodus tanguticus</name>
    <dbReference type="NCBI Taxonomy" id="243964"/>
    <lineage>
        <taxon>Eukaryota</taxon>
        <taxon>Viridiplantae</taxon>
        <taxon>Streptophyta</taxon>
        <taxon>Embryophyta</taxon>
        <taxon>Tracheophyta</taxon>
        <taxon>Spermatophyta</taxon>
        <taxon>Magnoliopsida</taxon>
        <taxon>eudicotyledons</taxon>
        <taxon>Gunneridae</taxon>
        <taxon>Pentapetalae</taxon>
        <taxon>asterids</taxon>
        <taxon>lamiids</taxon>
        <taxon>Solanales</taxon>
        <taxon>Solanaceae</taxon>
        <taxon>Solanoideae</taxon>
        <taxon>Hyoscyameae</taxon>
        <taxon>Anisodus</taxon>
    </lineage>
</organism>
<keyword evidence="2" id="KW-1185">Reference proteome</keyword>